<accession>A0A0S3RWG1</accession>
<organism evidence="2 3">
    <name type="scientific">Vigna angularis var. angularis</name>
    <dbReference type="NCBI Taxonomy" id="157739"/>
    <lineage>
        <taxon>Eukaryota</taxon>
        <taxon>Viridiplantae</taxon>
        <taxon>Streptophyta</taxon>
        <taxon>Embryophyta</taxon>
        <taxon>Tracheophyta</taxon>
        <taxon>Spermatophyta</taxon>
        <taxon>Magnoliopsida</taxon>
        <taxon>eudicotyledons</taxon>
        <taxon>Gunneridae</taxon>
        <taxon>Pentapetalae</taxon>
        <taxon>rosids</taxon>
        <taxon>fabids</taxon>
        <taxon>Fabales</taxon>
        <taxon>Fabaceae</taxon>
        <taxon>Papilionoideae</taxon>
        <taxon>50 kb inversion clade</taxon>
        <taxon>NPAAA clade</taxon>
        <taxon>indigoferoid/millettioid clade</taxon>
        <taxon>Phaseoleae</taxon>
        <taxon>Vigna</taxon>
    </lineage>
</organism>
<evidence type="ECO:0000256" key="1">
    <source>
        <dbReference type="SAM" id="MobiDB-lite"/>
    </source>
</evidence>
<proteinExistence type="predicted"/>
<dbReference type="AlphaFoldDB" id="A0A0S3RWG1"/>
<dbReference type="Proteomes" id="UP000291084">
    <property type="component" value="Chromosome 4"/>
</dbReference>
<gene>
    <name evidence="2" type="primary">Vigan.04G241500</name>
    <name evidence="2" type="ORF">VIGAN_04241500</name>
</gene>
<evidence type="ECO:0000313" key="2">
    <source>
        <dbReference type="EMBL" id="BAT84933.1"/>
    </source>
</evidence>
<reference evidence="2 3" key="1">
    <citation type="journal article" date="2015" name="Sci. Rep.">
        <title>The power of single molecule real-time sequencing technology in the de novo assembly of a eukaryotic genome.</title>
        <authorList>
            <person name="Sakai H."/>
            <person name="Naito K."/>
            <person name="Ogiso-Tanaka E."/>
            <person name="Takahashi Y."/>
            <person name="Iseki K."/>
            <person name="Muto C."/>
            <person name="Satou K."/>
            <person name="Teruya K."/>
            <person name="Shiroma A."/>
            <person name="Shimoji M."/>
            <person name="Hirano T."/>
            <person name="Itoh T."/>
            <person name="Kaga A."/>
            <person name="Tomooka N."/>
        </authorList>
    </citation>
    <scope>NUCLEOTIDE SEQUENCE [LARGE SCALE GENOMIC DNA]</scope>
    <source>
        <strain evidence="3">cv. Shumari</strain>
    </source>
</reference>
<dbReference type="EMBL" id="AP015037">
    <property type="protein sequence ID" value="BAT84933.1"/>
    <property type="molecule type" value="Genomic_DNA"/>
</dbReference>
<feature type="region of interest" description="Disordered" evidence="1">
    <location>
        <begin position="1"/>
        <end position="24"/>
    </location>
</feature>
<evidence type="ECO:0000313" key="3">
    <source>
        <dbReference type="Proteomes" id="UP000291084"/>
    </source>
</evidence>
<name>A0A0S3RWG1_PHAAN</name>
<keyword evidence="3" id="KW-1185">Reference proteome</keyword>
<sequence length="99" mass="10583">MKELLENQKRRENARTQREEKTVERVVVASDEGPGAGASAAETPVAAITNMAITKLKKTFIFSASIAQRCYLFFLFGASGKEGYGVAVGKHHGGLGGLI</sequence>
<protein>
    <submittedName>
        <fullName evidence="2">Uncharacterized protein</fullName>
    </submittedName>
</protein>